<comment type="subcellular location">
    <subcellularLocation>
        <location evidence="2">Nucleus</location>
    </subcellularLocation>
</comment>
<evidence type="ECO:0000313" key="11">
    <source>
        <dbReference type="EMBL" id="KRZ99959.1"/>
    </source>
</evidence>
<dbReference type="GO" id="GO:0030681">
    <property type="term" value="C:multimeric ribonuclease P complex"/>
    <property type="evidence" value="ECO:0007669"/>
    <property type="project" value="TreeGrafter"/>
</dbReference>
<evidence type="ECO:0000256" key="8">
    <source>
        <dbReference type="ARBA" id="ARBA00044198"/>
    </source>
</evidence>
<dbReference type="Proteomes" id="UP000054251">
    <property type="component" value="Unassembled WGS sequence"/>
</dbReference>
<evidence type="ECO:0000313" key="12">
    <source>
        <dbReference type="Proteomes" id="UP000054251"/>
    </source>
</evidence>
<comment type="catalytic activity">
    <reaction evidence="1 10">
        <text>Endonucleolytic cleavage of RNA, removing 5'-extranucleotides from tRNA precursor.</text>
        <dbReference type="EC" id="3.1.26.5"/>
    </reaction>
</comment>
<dbReference type="AlphaFoldDB" id="A0A0V1PUN4"/>
<evidence type="ECO:0000256" key="4">
    <source>
        <dbReference type="ARBA" id="ARBA00012179"/>
    </source>
</evidence>
<keyword evidence="12" id="KW-1185">Reference proteome</keyword>
<evidence type="ECO:0000256" key="9">
    <source>
        <dbReference type="ARBA" id="ARBA00055200"/>
    </source>
</evidence>
<evidence type="ECO:0000256" key="2">
    <source>
        <dbReference type="ARBA" id="ARBA00004123"/>
    </source>
</evidence>
<dbReference type="Pfam" id="PF01900">
    <property type="entry name" value="RNase_P_Rpp14"/>
    <property type="match status" value="1"/>
</dbReference>
<dbReference type="EC" id="3.1.26.5" evidence="4 10"/>
<evidence type="ECO:0000256" key="7">
    <source>
        <dbReference type="ARBA" id="ARBA00023242"/>
    </source>
</evidence>
<dbReference type="InterPro" id="IPR038085">
    <property type="entry name" value="Rnp2-like_sf"/>
</dbReference>
<dbReference type="HAMAP" id="MF_00755">
    <property type="entry name" value="RNase_P_2"/>
    <property type="match status" value="1"/>
</dbReference>
<dbReference type="EMBL" id="LMYN01000111">
    <property type="protein sequence ID" value="KRZ99959.1"/>
    <property type="molecule type" value="Genomic_DNA"/>
</dbReference>
<dbReference type="FunFam" id="3.30.70.3250:FF:000004">
    <property type="entry name" value="Ribonuclease P/MRP protein subunit POP5"/>
    <property type="match status" value="1"/>
</dbReference>
<dbReference type="GO" id="GO:0000460">
    <property type="term" value="P:maturation of 5.8S rRNA"/>
    <property type="evidence" value="ECO:0007669"/>
    <property type="project" value="UniProtKB-ARBA"/>
</dbReference>
<dbReference type="Gene3D" id="3.30.70.3250">
    <property type="entry name" value="Ribonuclease P, Pop5 subunit"/>
    <property type="match status" value="1"/>
</dbReference>
<comment type="function">
    <text evidence="9">Component of ribonuclease P, a protein complex that generates mature tRNA molecules by cleaving their 5'-ends. Also a component of RNase MRP, which cleaves pre-rRNA sequences.</text>
</comment>
<sequence length="183" mass="20448">MVRLKQRYILFDILYPPTSETSGSRENLEDFINFSKSRQNALLTLHRTSPSSINQKALTQAIRNVIQDHFGDFGAGTAGMQFAIKYFSNKTSTGIIRCGRLSFQMVIAALALMNKLGDEDVIVRCIHVSGTIKKCEEYSIKRNRDLMSVLKSGSGKTDLNSIISNFENEDDIIGVTDDEANMN</sequence>
<dbReference type="RefSeq" id="XP_015466062.1">
    <property type="nucleotide sequence ID" value="XM_015613121.1"/>
</dbReference>
<evidence type="ECO:0000256" key="6">
    <source>
        <dbReference type="ARBA" id="ARBA00022801"/>
    </source>
</evidence>
<keyword evidence="5 10" id="KW-0819">tRNA processing</keyword>
<reference evidence="11 12" key="1">
    <citation type="submission" date="2015-11" db="EMBL/GenBank/DDBJ databases">
        <title>The genome of Debaryomyces fabryi.</title>
        <authorList>
            <person name="Tafer H."/>
            <person name="Lopandic K."/>
        </authorList>
    </citation>
    <scope>NUCLEOTIDE SEQUENCE [LARGE SCALE GENOMIC DNA]</scope>
    <source>
        <strain evidence="11 12">CBS 789</strain>
    </source>
</reference>
<dbReference type="GO" id="GO:0033204">
    <property type="term" value="F:ribonuclease P RNA binding"/>
    <property type="evidence" value="ECO:0007669"/>
    <property type="project" value="InterPro"/>
</dbReference>
<gene>
    <name evidence="11" type="ORF">AC631_04292</name>
</gene>
<comment type="similarity">
    <text evidence="3 10">Belongs to the eukaryotic/archaeal RNase P protein component 2 family.</text>
</comment>
<dbReference type="GeneID" id="26841301"/>
<proteinExistence type="inferred from homology"/>
<dbReference type="InterPro" id="IPR016819">
    <property type="entry name" value="RNase_P/MRP_POP5"/>
</dbReference>
<organism evidence="11 12">
    <name type="scientific">Debaryomyces fabryi</name>
    <dbReference type="NCBI Taxonomy" id="58627"/>
    <lineage>
        <taxon>Eukaryota</taxon>
        <taxon>Fungi</taxon>
        <taxon>Dikarya</taxon>
        <taxon>Ascomycota</taxon>
        <taxon>Saccharomycotina</taxon>
        <taxon>Pichiomycetes</taxon>
        <taxon>Debaryomycetaceae</taxon>
        <taxon>Debaryomyces</taxon>
    </lineage>
</organism>
<dbReference type="GO" id="GO:0004526">
    <property type="term" value="F:ribonuclease P activity"/>
    <property type="evidence" value="ECO:0007669"/>
    <property type="project" value="UniProtKB-EC"/>
</dbReference>
<dbReference type="GO" id="GO:0001682">
    <property type="term" value="P:tRNA 5'-leader removal"/>
    <property type="evidence" value="ECO:0007669"/>
    <property type="project" value="InterPro"/>
</dbReference>
<comment type="caution">
    <text evidence="11">The sequence shown here is derived from an EMBL/GenBank/DDBJ whole genome shotgun (WGS) entry which is preliminary data.</text>
</comment>
<keyword evidence="6" id="KW-0378">Hydrolase</keyword>
<evidence type="ECO:0000256" key="1">
    <source>
        <dbReference type="ARBA" id="ARBA00000928"/>
    </source>
</evidence>
<dbReference type="OrthoDB" id="24745at2759"/>
<dbReference type="PIRSF" id="PIRSF023803">
    <property type="entry name" value="Ribonuclease_P_prd"/>
    <property type="match status" value="1"/>
</dbReference>
<dbReference type="PANTHER" id="PTHR15441">
    <property type="entry name" value="RIBONUCLEASE P PROTEIN SUBUNIT P14"/>
    <property type="match status" value="1"/>
</dbReference>
<protein>
    <recommendedName>
        <fullName evidence="8 10">Ribonuclease P/MRP protein subunit POP5</fullName>
        <ecNumber evidence="4 10">3.1.26.5</ecNumber>
    </recommendedName>
</protein>
<dbReference type="GO" id="GO:0005730">
    <property type="term" value="C:nucleolus"/>
    <property type="evidence" value="ECO:0007669"/>
    <property type="project" value="TreeGrafter"/>
</dbReference>
<evidence type="ECO:0000256" key="5">
    <source>
        <dbReference type="ARBA" id="ARBA00022694"/>
    </source>
</evidence>
<dbReference type="InterPro" id="IPR002759">
    <property type="entry name" value="Pop5/Rpp14/Rnp2-like"/>
</dbReference>
<evidence type="ECO:0000256" key="10">
    <source>
        <dbReference type="PIRNR" id="PIRNR023803"/>
    </source>
</evidence>
<dbReference type="SUPFAM" id="SSF160350">
    <property type="entry name" value="Rnp2-like"/>
    <property type="match status" value="1"/>
</dbReference>
<dbReference type="GO" id="GO:0000172">
    <property type="term" value="C:ribonuclease MRP complex"/>
    <property type="evidence" value="ECO:0007669"/>
    <property type="project" value="UniProtKB-ARBA"/>
</dbReference>
<accession>A0A0V1PUN4</accession>
<name>A0A0V1PUN4_9ASCO</name>
<keyword evidence="7" id="KW-0539">Nucleus</keyword>
<evidence type="ECO:0000256" key="3">
    <source>
        <dbReference type="ARBA" id="ARBA00010800"/>
    </source>
</evidence>
<dbReference type="PANTHER" id="PTHR15441:SF2">
    <property type="entry name" value="RIBONUCLEASE P_MRP PROTEIN SUBUNIT POP5"/>
    <property type="match status" value="1"/>
</dbReference>